<feature type="domain" description="Metallo-beta-lactamase" evidence="1">
    <location>
        <begin position="25"/>
        <end position="231"/>
    </location>
</feature>
<dbReference type="EMBL" id="QROE01000005">
    <property type="protein sequence ID" value="RHK94377.1"/>
    <property type="molecule type" value="Genomic_DNA"/>
</dbReference>
<evidence type="ECO:0000313" key="3">
    <source>
        <dbReference type="EMBL" id="RGV62144.1"/>
    </source>
</evidence>
<evidence type="ECO:0000313" key="7">
    <source>
        <dbReference type="Proteomes" id="UP000284267"/>
    </source>
</evidence>
<sequence>MKVSEQKICLPEGIEVIDAPFGGFPLLLYLLRGKKTVLVDTGVYSTPEEHILPWLEKHGMTPDDINQIIITHGHHDHFGGNFKMYTSNPEIEFMAHEMDYEWMEDHQKHFNEMYLSYTDQWYPDDAYEKAVIDFSGHDSPITTVIKGKETVIDIGNGMTITIYHTGAHSPGEILLYIKEKDCIITGDCIQVRGTMNESGIGTFPLFVNVEHYIDALNKIKELNCTCVCTAHTGILTREEANELIKESFAFMLTHQEHIIDTLKKAEKPMALHEIVKELHGKYYQVYEMAYQIHATTHAQCQYLKAKGILKRVPHNGKLLWSIK</sequence>
<evidence type="ECO:0000313" key="6">
    <source>
        <dbReference type="Proteomes" id="UP000283585"/>
    </source>
</evidence>
<comment type="caution">
    <text evidence="3">The sequence shown here is derived from an EMBL/GenBank/DDBJ whole genome shotgun (WGS) entry which is preliminary data.</text>
</comment>
<dbReference type="Gene3D" id="3.60.15.10">
    <property type="entry name" value="Ribonuclease Z/Hydroxyacylglutathione hydrolase-like"/>
    <property type="match status" value="1"/>
</dbReference>
<accession>A0A395X888</accession>
<dbReference type="Pfam" id="PF00753">
    <property type="entry name" value="Lactamase_B"/>
    <property type="match status" value="1"/>
</dbReference>
<gene>
    <name evidence="4" type="ORF">DW040_11990</name>
    <name evidence="3" type="ORF">DWW07_13745</name>
    <name evidence="2" type="ORF">DWZ12_12835</name>
</gene>
<dbReference type="InterPro" id="IPR036866">
    <property type="entry name" value="RibonucZ/Hydroxyglut_hydro"/>
</dbReference>
<evidence type="ECO:0000313" key="5">
    <source>
        <dbReference type="Proteomes" id="UP000265828"/>
    </source>
</evidence>
<dbReference type="AlphaFoldDB" id="A0A395X888"/>
<dbReference type="Proteomes" id="UP000284267">
    <property type="component" value="Unassembled WGS sequence"/>
</dbReference>
<dbReference type="SUPFAM" id="SSF56281">
    <property type="entry name" value="Metallo-hydrolase/oxidoreductase"/>
    <property type="match status" value="1"/>
</dbReference>
<evidence type="ECO:0000313" key="4">
    <source>
        <dbReference type="EMBL" id="RHK94377.1"/>
    </source>
</evidence>
<dbReference type="Proteomes" id="UP000283585">
    <property type="component" value="Unassembled WGS sequence"/>
</dbReference>
<dbReference type="PANTHER" id="PTHR42951">
    <property type="entry name" value="METALLO-BETA-LACTAMASE DOMAIN-CONTAINING"/>
    <property type="match status" value="1"/>
</dbReference>
<reference evidence="5 6" key="1">
    <citation type="submission" date="2018-08" db="EMBL/GenBank/DDBJ databases">
        <title>A genome reference for cultivated species of the human gut microbiota.</title>
        <authorList>
            <person name="Zou Y."/>
            <person name="Xue W."/>
            <person name="Luo G."/>
        </authorList>
    </citation>
    <scope>NUCLEOTIDE SEQUENCE [LARGE SCALE GENOMIC DNA]</scope>
    <source>
        <strain evidence="3 5">AF14-23</strain>
        <strain evidence="2 6">AF29-2BH</strain>
        <strain evidence="4 7">AF39-4</strain>
    </source>
</reference>
<dbReference type="InterPro" id="IPR001279">
    <property type="entry name" value="Metallo-B-lactamas"/>
</dbReference>
<keyword evidence="3" id="KW-0378">Hydrolase</keyword>
<dbReference type="EMBL" id="QRSS01000017">
    <property type="protein sequence ID" value="RGQ03374.1"/>
    <property type="molecule type" value="Genomic_DNA"/>
</dbReference>
<evidence type="ECO:0000259" key="1">
    <source>
        <dbReference type="SMART" id="SM00849"/>
    </source>
</evidence>
<dbReference type="InterPro" id="IPR050855">
    <property type="entry name" value="NDM-1-like"/>
</dbReference>
<dbReference type="EMBL" id="QRZI01000010">
    <property type="protein sequence ID" value="RGV62144.1"/>
    <property type="molecule type" value="Genomic_DNA"/>
</dbReference>
<evidence type="ECO:0000313" key="2">
    <source>
        <dbReference type="EMBL" id="RGQ03374.1"/>
    </source>
</evidence>
<dbReference type="Proteomes" id="UP000265828">
    <property type="component" value="Unassembled WGS sequence"/>
</dbReference>
<dbReference type="PANTHER" id="PTHR42951:SF17">
    <property type="entry name" value="METALLO-BETA-LACTAMASE DOMAIN-CONTAINING PROTEIN"/>
    <property type="match status" value="1"/>
</dbReference>
<dbReference type="SMART" id="SM00849">
    <property type="entry name" value="Lactamase_B"/>
    <property type="match status" value="1"/>
</dbReference>
<organism evidence="3 5">
    <name type="scientific">Blautia obeum</name>
    <dbReference type="NCBI Taxonomy" id="40520"/>
    <lineage>
        <taxon>Bacteria</taxon>
        <taxon>Bacillati</taxon>
        <taxon>Bacillota</taxon>
        <taxon>Clostridia</taxon>
        <taxon>Lachnospirales</taxon>
        <taxon>Lachnospiraceae</taxon>
        <taxon>Blautia</taxon>
    </lineage>
</organism>
<name>A0A395X888_9FIRM</name>
<proteinExistence type="predicted"/>
<protein>
    <submittedName>
        <fullName evidence="3">MBL fold metallo-hydrolase</fullName>
    </submittedName>
</protein>
<dbReference type="GO" id="GO:0016787">
    <property type="term" value="F:hydrolase activity"/>
    <property type="evidence" value="ECO:0007669"/>
    <property type="project" value="UniProtKB-KW"/>
</dbReference>